<evidence type="ECO:0000259" key="5">
    <source>
        <dbReference type="SMART" id="SM00822"/>
    </source>
</evidence>
<evidence type="ECO:0000256" key="1">
    <source>
        <dbReference type="ARBA" id="ARBA00006484"/>
    </source>
</evidence>
<dbReference type="Proteomes" id="UP000074382">
    <property type="component" value="Unassembled WGS sequence"/>
</dbReference>
<dbReference type="PRINTS" id="PR00081">
    <property type="entry name" value="GDHRDH"/>
</dbReference>
<dbReference type="EMBL" id="LGEM01000023">
    <property type="protein sequence ID" value="KUP97552.1"/>
    <property type="molecule type" value="Genomic_DNA"/>
</dbReference>
<dbReference type="SMART" id="SM00822">
    <property type="entry name" value="PKS_KR"/>
    <property type="match status" value="1"/>
</dbReference>
<gene>
    <name evidence="6" type="ORF">AC529_06270</name>
</gene>
<dbReference type="PANTHER" id="PTHR44196:SF1">
    <property type="entry name" value="DEHYDROGENASE_REDUCTASE SDR FAMILY MEMBER 7B"/>
    <property type="match status" value="1"/>
</dbReference>
<keyword evidence="2" id="KW-0560">Oxidoreductase</keyword>
<protein>
    <submittedName>
        <fullName evidence="6">Ketoacyl reductase</fullName>
    </submittedName>
</protein>
<dbReference type="OrthoDB" id="151996at2"/>
<sequence length="360" mass="38673">MQPRTALLGLAASAAAGYALRRARRYPLRGRAALVTGGTRGLGLLLARELGERGCRVAVCARNGDELRRAVTDLRTLGVEAHGITCDLRDRDQVRAMVAEAVDRLGGLDVVVNNAGIIHSAPLDSLGEAEFEDAMRIMFWAPLWVFTEARPHLRGGVLVNITSVGGKISPPHLLPYACAKSAQVGLSEGLDAELTRDGIRVLTVVPGLMRTGSTVRASYAGRPALEYAWFSLLAGAPLVSMNAARAARRIVDAVQHGRRHLTLTPMARAATAVHGVAPGLTQAALRTMNRALPGPGAEGPTTGLEAAPRADRWGMRLLTRLNDRAGRDLNQWPEQERGRVPRPQGARRRARRRAAGHRTV</sequence>
<dbReference type="InterPro" id="IPR057326">
    <property type="entry name" value="KR_dom"/>
</dbReference>
<dbReference type="CDD" id="cd05233">
    <property type="entry name" value="SDR_c"/>
    <property type="match status" value="1"/>
</dbReference>
<proteinExistence type="inferred from homology"/>
<keyword evidence="7" id="KW-1185">Reference proteome</keyword>
<dbReference type="Gene3D" id="3.40.50.720">
    <property type="entry name" value="NAD(P)-binding Rossmann-like Domain"/>
    <property type="match status" value="1"/>
</dbReference>
<evidence type="ECO:0000256" key="3">
    <source>
        <dbReference type="RuleBase" id="RU000363"/>
    </source>
</evidence>
<dbReference type="Pfam" id="PF00106">
    <property type="entry name" value="adh_short"/>
    <property type="match status" value="1"/>
</dbReference>
<dbReference type="PATRIC" id="fig|665004.4.peg.114"/>
<dbReference type="GO" id="GO:0016491">
    <property type="term" value="F:oxidoreductase activity"/>
    <property type="evidence" value="ECO:0007669"/>
    <property type="project" value="UniProtKB-KW"/>
</dbReference>
<dbReference type="GO" id="GO:0016020">
    <property type="term" value="C:membrane"/>
    <property type="evidence" value="ECO:0007669"/>
    <property type="project" value="TreeGrafter"/>
</dbReference>
<feature type="region of interest" description="Disordered" evidence="4">
    <location>
        <begin position="326"/>
        <end position="360"/>
    </location>
</feature>
<comment type="caution">
    <text evidence="6">The sequence shown here is derived from an EMBL/GenBank/DDBJ whole genome shotgun (WGS) entry which is preliminary data.</text>
</comment>
<evidence type="ECO:0000256" key="4">
    <source>
        <dbReference type="SAM" id="MobiDB-lite"/>
    </source>
</evidence>
<dbReference type="AlphaFoldDB" id="A0A147KJT6"/>
<dbReference type="STRING" id="665004.AC529_06270"/>
<feature type="compositionally biased region" description="Basic residues" evidence="4">
    <location>
        <begin position="345"/>
        <end position="360"/>
    </location>
</feature>
<dbReference type="InterPro" id="IPR036291">
    <property type="entry name" value="NAD(P)-bd_dom_sf"/>
</dbReference>
<evidence type="ECO:0000256" key="2">
    <source>
        <dbReference type="ARBA" id="ARBA00023002"/>
    </source>
</evidence>
<comment type="similarity">
    <text evidence="1 3">Belongs to the short-chain dehydrogenases/reductases (SDR) family.</text>
</comment>
<organism evidence="6 7">
    <name type="scientific">Thermobifida cellulosilytica TB100</name>
    <dbReference type="NCBI Taxonomy" id="665004"/>
    <lineage>
        <taxon>Bacteria</taxon>
        <taxon>Bacillati</taxon>
        <taxon>Actinomycetota</taxon>
        <taxon>Actinomycetes</taxon>
        <taxon>Streptosporangiales</taxon>
        <taxon>Nocardiopsidaceae</taxon>
        <taxon>Thermobifida</taxon>
    </lineage>
</organism>
<feature type="domain" description="Ketoreductase" evidence="5">
    <location>
        <begin position="31"/>
        <end position="279"/>
    </location>
</feature>
<evidence type="ECO:0000313" key="7">
    <source>
        <dbReference type="Proteomes" id="UP000074382"/>
    </source>
</evidence>
<dbReference type="InterPro" id="IPR002347">
    <property type="entry name" value="SDR_fam"/>
</dbReference>
<dbReference type="SUPFAM" id="SSF51735">
    <property type="entry name" value="NAD(P)-binding Rossmann-fold domains"/>
    <property type="match status" value="1"/>
</dbReference>
<name>A0A147KJT6_THECS</name>
<dbReference type="PRINTS" id="PR00080">
    <property type="entry name" value="SDRFAMILY"/>
</dbReference>
<evidence type="ECO:0000313" key="6">
    <source>
        <dbReference type="EMBL" id="KUP97552.1"/>
    </source>
</evidence>
<dbReference type="RefSeq" id="WP_068752968.1">
    <property type="nucleotide sequence ID" value="NZ_KQ950180.1"/>
</dbReference>
<accession>A0A147KJT6</accession>
<reference evidence="7" key="1">
    <citation type="journal article" date="2017" name="Acta Aliment.">
        <title>Plant polysaccharide degrading enzyme system of Thermpbifida cellulosilytica TB100 revealed by de novo genome project data.</title>
        <authorList>
            <person name="Toth A."/>
            <person name="Baka E."/>
            <person name="Luzics S."/>
            <person name="Bata-Vidacs I."/>
            <person name="Nagy I."/>
            <person name="Balint B."/>
            <person name="Herceg R."/>
            <person name="Olasz F."/>
            <person name="Wilk T."/>
            <person name="Nagy T."/>
            <person name="Kriszt B."/>
            <person name="Nagy I."/>
            <person name="Kukolya J."/>
        </authorList>
    </citation>
    <scope>NUCLEOTIDE SEQUENCE [LARGE SCALE GENOMIC DNA]</scope>
    <source>
        <strain evidence="7">TB100</strain>
    </source>
</reference>
<dbReference type="PANTHER" id="PTHR44196">
    <property type="entry name" value="DEHYDROGENASE/REDUCTASE SDR FAMILY MEMBER 7B"/>
    <property type="match status" value="1"/>
</dbReference>